<accession>A0AB36KPH9</accession>
<sequence length="55" mass="6263">MEHPTRAAEHFLNMIKGVHNFRLLVGCAAPADQDTVEEHVREVVMLFMRAYRPGA</sequence>
<comment type="caution">
    <text evidence="2">The sequence shown here is derived from an EMBL/GenBank/DDBJ whole genome shotgun (WGS) entry which is preliminary data.</text>
</comment>
<reference evidence="2 3" key="1">
    <citation type="journal article" date="2017" name="Mol. Ecol.">
        <title>Adaptation of the pathogen, Pseudomonas syringae, during experimental evolution on a native vs. alternative host plant.</title>
        <authorList>
            <person name="Meaden S."/>
            <person name="Koskella B."/>
        </authorList>
    </citation>
    <scope>NUCLEOTIDE SEQUENCE [LARGE SCALE GENOMIC DNA]</scope>
    <source>
        <strain evidence="2 3">PT23</strain>
    </source>
</reference>
<feature type="domain" description="Transcriptional regulator TetR C-terminal Proteobacteria type" evidence="1">
    <location>
        <begin position="2"/>
        <end position="53"/>
    </location>
</feature>
<evidence type="ECO:0000259" key="1">
    <source>
        <dbReference type="Pfam" id="PF14246"/>
    </source>
</evidence>
<dbReference type="AlphaFoldDB" id="A0AB36KPH9"/>
<name>A0AB36KPH9_PSEUB</name>
<protein>
    <recommendedName>
        <fullName evidence="1">Transcriptional regulator TetR C-terminal Proteobacteria type domain-containing protein</fullName>
    </recommendedName>
</protein>
<proteinExistence type="predicted"/>
<dbReference type="Proteomes" id="UP000189855">
    <property type="component" value="Unassembled WGS sequence"/>
</dbReference>
<dbReference type="InterPro" id="IPR039536">
    <property type="entry name" value="TetR_C_Proteobacteria"/>
</dbReference>
<evidence type="ECO:0000313" key="2">
    <source>
        <dbReference type="EMBL" id="OPE58641.1"/>
    </source>
</evidence>
<gene>
    <name evidence="2" type="ORF">BTW15_18460</name>
</gene>
<organism evidence="2 3">
    <name type="scientific">Pseudomonas syringae pv. tomato</name>
    <dbReference type="NCBI Taxonomy" id="323"/>
    <lineage>
        <taxon>Bacteria</taxon>
        <taxon>Pseudomonadati</taxon>
        <taxon>Pseudomonadota</taxon>
        <taxon>Gammaproteobacteria</taxon>
        <taxon>Pseudomonadales</taxon>
        <taxon>Pseudomonadaceae</taxon>
        <taxon>Pseudomonas</taxon>
    </lineage>
</organism>
<dbReference type="EMBL" id="MSDS01000022">
    <property type="protein sequence ID" value="OPE58641.1"/>
    <property type="molecule type" value="Genomic_DNA"/>
</dbReference>
<dbReference type="Pfam" id="PF14246">
    <property type="entry name" value="TetR_C_7"/>
    <property type="match status" value="1"/>
</dbReference>
<dbReference type="Gene3D" id="1.10.357.10">
    <property type="entry name" value="Tetracycline Repressor, domain 2"/>
    <property type="match status" value="1"/>
</dbReference>
<evidence type="ECO:0000313" key="3">
    <source>
        <dbReference type="Proteomes" id="UP000189855"/>
    </source>
</evidence>